<feature type="domain" description="RNA polymerase sigma-70 region 2" evidence="6">
    <location>
        <begin position="24"/>
        <end position="89"/>
    </location>
</feature>
<protein>
    <submittedName>
        <fullName evidence="8">RNA polymerase sigma-70 factor</fullName>
    </submittedName>
</protein>
<keyword evidence="5" id="KW-0472">Membrane</keyword>
<keyword evidence="2" id="KW-0805">Transcription regulation</keyword>
<dbReference type="GO" id="GO:0003677">
    <property type="term" value="F:DNA binding"/>
    <property type="evidence" value="ECO:0007669"/>
    <property type="project" value="InterPro"/>
</dbReference>
<comment type="similarity">
    <text evidence="1">Belongs to the sigma-70 factor family. ECF subfamily.</text>
</comment>
<evidence type="ECO:0000256" key="2">
    <source>
        <dbReference type="ARBA" id="ARBA00023015"/>
    </source>
</evidence>
<dbReference type="PANTHER" id="PTHR43133">
    <property type="entry name" value="RNA POLYMERASE ECF-TYPE SIGMA FACTO"/>
    <property type="match status" value="1"/>
</dbReference>
<dbReference type="Pfam" id="PF04542">
    <property type="entry name" value="Sigma70_r2"/>
    <property type="match status" value="1"/>
</dbReference>
<name>A0A399T2J5_9BACT</name>
<proteinExistence type="inferred from homology"/>
<dbReference type="RefSeq" id="WP_119436016.1">
    <property type="nucleotide sequence ID" value="NZ_QWGR01000001.1"/>
</dbReference>
<dbReference type="OrthoDB" id="9782991at2"/>
<keyword evidence="4" id="KW-0804">Transcription</keyword>
<gene>
    <name evidence="8" type="ORF">D1614_01000</name>
</gene>
<dbReference type="InterPro" id="IPR013249">
    <property type="entry name" value="RNA_pol_sigma70_r4_t2"/>
</dbReference>
<dbReference type="Pfam" id="PF08281">
    <property type="entry name" value="Sigma70_r4_2"/>
    <property type="match status" value="1"/>
</dbReference>
<dbReference type="Proteomes" id="UP000265926">
    <property type="component" value="Unassembled WGS sequence"/>
</dbReference>
<dbReference type="SUPFAM" id="SSF88946">
    <property type="entry name" value="Sigma2 domain of RNA polymerase sigma factors"/>
    <property type="match status" value="1"/>
</dbReference>
<evidence type="ECO:0000259" key="7">
    <source>
        <dbReference type="Pfam" id="PF08281"/>
    </source>
</evidence>
<dbReference type="InterPro" id="IPR013324">
    <property type="entry name" value="RNA_pol_sigma_r3/r4-like"/>
</dbReference>
<feature type="transmembrane region" description="Helical" evidence="5">
    <location>
        <begin position="184"/>
        <end position="203"/>
    </location>
</feature>
<dbReference type="SUPFAM" id="SSF88659">
    <property type="entry name" value="Sigma3 and sigma4 domains of RNA polymerase sigma factors"/>
    <property type="match status" value="1"/>
</dbReference>
<dbReference type="GO" id="GO:0016987">
    <property type="term" value="F:sigma factor activity"/>
    <property type="evidence" value="ECO:0007669"/>
    <property type="project" value="UniProtKB-KW"/>
</dbReference>
<evidence type="ECO:0000256" key="4">
    <source>
        <dbReference type="ARBA" id="ARBA00023163"/>
    </source>
</evidence>
<evidence type="ECO:0000256" key="3">
    <source>
        <dbReference type="ARBA" id="ARBA00023082"/>
    </source>
</evidence>
<reference evidence="8 9" key="1">
    <citation type="submission" date="2018-08" db="EMBL/GenBank/DDBJ databases">
        <title>Pallidiluteibacterium maritimus gen. nov., sp. nov., isolated from coastal sediment.</title>
        <authorList>
            <person name="Zhou L.Y."/>
        </authorList>
    </citation>
    <scope>NUCLEOTIDE SEQUENCE [LARGE SCALE GENOMIC DNA]</scope>
    <source>
        <strain evidence="8 9">XSD2</strain>
    </source>
</reference>
<dbReference type="NCBIfam" id="TIGR02937">
    <property type="entry name" value="sigma70-ECF"/>
    <property type="match status" value="1"/>
</dbReference>
<evidence type="ECO:0000256" key="1">
    <source>
        <dbReference type="ARBA" id="ARBA00010641"/>
    </source>
</evidence>
<dbReference type="GO" id="GO:0006352">
    <property type="term" value="P:DNA-templated transcription initiation"/>
    <property type="evidence" value="ECO:0007669"/>
    <property type="project" value="InterPro"/>
</dbReference>
<accession>A0A399T2J5</accession>
<dbReference type="CDD" id="cd06171">
    <property type="entry name" value="Sigma70_r4"/>
    <property type="match status" value="1"/>
</dbReference>
<dbReference type="Gene3D" id="1.10.10.10">
    <property type="entry name" value="Winged helix-like DNA-binding domain superfamily/Winged helix DNA-binding domain"/>
    <property type="match status" value="1"/>
</dbReference>
<evidence type="ECO:0000313" key="8">
    <source>
        <dbReference type="EMBL" id="RIJ50546.1"/>
    </source>
</evidence>
<keyword evidence="5" id="KW-0812">Transmembrane</keyword>
<dbReference type="AlphaFoldDB" id="A0A399T2J5"/>
<dbReference type="InterPro" id="IPR036388">
    <property type="entry name" value="WH-like_DNA-bd_sf"/>
</dbReference>
<dbReference type="InterPro" id="IPR014327">
    <property type="entry name" value="RNA_pol_sigma70_bacteroid"/>
</dbReference>
<keyword evidence="5" id="KW-1133">Transmembrane helix</keyword>
<dbReference type="Gene3D" id="1.10.1740.10">
    <property type="match status" value="1"/>
</dbReference>
<dbReference type="InterPro" id="IPR013325">
    <property type="entry name" value="RNA_pol_sigma_r2"/>
</dbReference>
<evidence type="ECO:0000256" key="5">
    <source>
        <dbReference type="SAM" id="Phobius"/>
    </source>
</evidence>
<evidence type="ECO:0000313" key="9">
    <source>
        <dbReference type="Proteomes" id="UP000265926"/>
    </source>
</evidence>
<dbReference type="NCBIfam" id="TIGR02985">
    <property type="entry name" value="Sig70_bacteroi1"/>
    <property type="match status" value="1"/>
</dbReference>
<sequence>MDKDSHNIFNKVKGGDKVAFHEIFEQNFSFLCYYAENILKNKHDAEDIVEEFFIKIWEKREHIHINSNLKSYMLRSVHNQCIDHLRKKSSNIICQIEEFADLSMLRLSTSCYTANGAIELQELNSKIHQAIYQLPEACRKTFQMSRFEDLTYREISLRMNVSVNTVEMQMGRALKKLRISLNEYLKFLFFLVAALYIFHVFHIL</sequence>
<evidence type="ECO:0000259" key="6">
    <source>
        <dbReference type="Pfam" id="PF04542"/>
    </source>
</evidence>
<dbReference type="InterPro" id="IPR007627">
    <property type="entry name" value="RNA_pol_sigma70_r2"/>
</dbReference>
<comment type="caution">
    <text evidence="8">The sequence shown here is derived from an EMBL/GenBank/DDBJ whole genome shotgun (WGS) entry which is preliminary data.</text>
</comment>
<dbReference type="InterPro" id="IPR014284">
    <property type="entry name" value="RNA_pol_sigma-70_dom"/>
</dbReference>
<feature type="domain" description="RNA polymerase sigma factor 70 region 4 type 2" evidence="7">
    <location>
        <begin position="126"/>
        <end position="177"/>
    </location>
</feature>
<dbReference type="InterPro" id="IPR039425">
    <property type="entry name" value="RNA_pol_sigma-70-like"/>
</dbReference>
<dbReference type="EMBL" id="QWGR01000001">
    <property type="protein sequence ID" value="RIJ50546.1"/>
    <property type="molecule type" value="Genomic_DNA"/>
</dbReference>
<keyword evidence="3" id="KW-0731">Sigma factor</keyword>
<organism evidence="8 9">
    <name type="scientific">Maribellus luteus</name>
    <dbReference type="NCBI Taxonomy" id="2305463"/>
    <lineage>
        <taxon>Bacteria</taxon>
        <taxon>Pseudomonadati</taxon>
        <taxon>Bacteroidota</taxon>
        <taxon>Bacteroidia</taxon>
        <taxon>Marinilabiliales</taxon>
        <taxon>Prolixibacteraceae</taxon>
        <taxon>Maribellus</taxon>
    </lineage>
</organism>
<keyword evidence="9" id="KW-1185">Reference proteome</keyword>
<dbReference type="PANTHER" id="PTHR43133:SF46">
    <property type="entry name" value="RNA POLYMERASE SIGMA-70 FACTOR ECF SUBFAMILY"/>
    <property type="match status" value="1"/>
</dbReference>